<organism evidence="1 2">
    <name type="scientific">Moellerella wisconsensis</name>
    <dbReference type="NCBI Taxonomy" id="158849"/>
    <lineage>
        <taxon>Bacteria</taxon>
        <taxon>Pseudomonadati</taxon>
        <taxon>Pseudomonadota</taxon>
        <taxon>Gammaproteobacteria</taxon>
        <taxon>Enterobacterales</taxon>
        <taxon>Morganellaceae</taxon>
        <taxon>Moellerella</taxon>
    </lineage>
</organism>
<accession>A0ACD3YG02</accession>
<reference evidence="1" key="1">
    <citation type="submission" date="2022-03" db="EMBL/GenBank/DDBJ databases">
        <title>ESBL-producing Moellerella wisconsensis and Escherichia marmotae isolated from wild game meat.</title>
        <authorList>
            <person name="Biggel M."/>
        </authorList>
    </citation>
    <scope>NUCLEOTIDE SEQUENCE</scope>
    <source>
        <strain evidence="1">W1</strain>
    </source>
</reference>
<keyword evidence="1" id="KW-0614">Plasmid</keyword>
<dbReference type="EMBL" id="CP093257">
    <property type="protein sequence ID" value="UNH41006.1"/>
    <property type="molecule type" value="Genomic_DNA"/>
</dbReference>
<dbReference type="Proteomes" id="UP000829420">
    <property type="component" value="Plasmid pW1-b"/>
</dbReference>
<geneLocation type="plasmid" evidence="1 2">
    <name>pW1-b</name>
</geneLocation>
<proteinExistence type="predicted"/>
<protein>
    <submittedName>
        <fullName evidence="1">Uncharacterized protein</fullName>
    </submittedName>
</protein>
<evidence type="ECO:0000313" key="1">
    <source>
        <dbReference type="EMBL" id="UNH41006.1"/>
    </source>
</evidence>
<name>A0ACD3YG02_9GAMM</name>
<gene>
    <name evidence="1" type="ORF">MNY70_18210</name>
</gene>
<keyword evidence="2" id="KW-1185">Reference proteome</keyword>
<sequence>MAGNKVENIKLGACNVSFKGEDLGFTKGGVEVEISTDTLKVNVDQMGETVVSEFIQGRNIKVTVPLAETVLERLAAIMPGSTLSTEKDVISIMTGIGVNLVEVAQELVLTPTNKDDYILTLPKTATAGSFNMAYKHDDVRVYSIEFTAYPDEKGVLGKLGKKK</sequence>
<evidence type="ECO:0000313" key="2">
    <source>
        <dbReference type="Proteomes" id="UP000829420"/>
    </source>
</evidence>